<keyword evidence="1" id="KW-0472">Membrane</keyword>
<gene>
    <name evidence="2" type="ORF">APZ42_023110</name>
</gene>
<keyword evidence="1" id="KW-0812">Transmembrane</keyword>
<proteinExistence type="predicted"/>
<feature type="transmembrane region" description="Helical" evidence="1">
    <location>
        <begin position="20"/>
        <end position="40"/>
    </location>
</feature>
<protein>
    <submittedName>
        <fullName evidence="2">Uncharacterized protein</fullName>
    </submittedName>
</protein>
<keyword evidence="1" id="KW-1133">Transmembrane helix</keyword>
<sequence length="65" mass="7742">MCVFACFCIKKSMRNERRDLVFVCFLEFFGRDCCGVYYLVAQCTYLCVLREFCCCLAIRRQQPTK</sequence>
<evidence type="ECO:0000313" key="2">
    <source>
        <dbReference type="EMBL" id="KZS12027.1"/>
    </source>
</evidence>
<comment type="caution">
    <text evidence="2">The sequence shown here is derived from an EMBL/GenBank/DDBJ whole genome shotgun (WGS) entry which is preliminary data.</text>
</comment>
<evidence type="ECO:0000313" key="3">
    <source>
        <dbReference type="Proteomes" id="UP000076858"/>
    </source>
</evidence>
<accession>A0A164V6V5</accession>
<dbReference type="Proteomes" id="UP000076858">
    <property type="component" value="Unassembled WGS sequence"/>
</dbReference>
<organism evidence="2 3">
    <name type="scientific">Daphnia magna</name>
    <dbReference type="NCBI Taxonomy" id="35525"/>
    <lineage>
        <taxon>Eukaryota</taxon>
        <taxon>Metazoa</taxon>
        <taxon>Ecdysozoa</taxon>
        <taxon>Arthropoda</taxon>
        <taxon>Crustacea</taxon>
        <taxon>Branchiopoda</taxon>
        <taxon>Diplostraca</taxon>
        <taxon>Cladocera</taxon>
        <taxon>Anomopoda</taxon>
        <taxon>Daphniidae</taxon>
        <taxon>Daphnia</taxon>
    </lineage>
</organism>
<evidence type="ECO:0000256" key="1">
    <source>
        <dbReference type="SAM" id="Phobius"/>
    </source>
</evidence>
<name>A0A164V6V5_9CRUS</name>
<dbReference type="AlphaFoldDB" id="A0A164V6V5"/>
<reference evidence="2 3" key="1">
    <citation type="submission" date="2016-03" db="EMBL/GenBank/DDBJ databases">
        <title>EvidentialGene: Evidence-directed Construction of Genes on Genomes.</title>
        <authorList>
            <person name="Gilbert D.G."/>
            <person name="Choi J.-H."/>
            <person name="Mockaitis K."/>
            <person name="Colbourne J."/>
            <person name="Pfrender M."/>
        </authorList>
    </citation>
    <scope>NUCLEOTIDE SEQUENCE [LARGE SCALE GENOMIC DNA]</scope>
    <source>
        <strain evidence="2 3">Xinb3</strain>
        <tissue evidence="2">Complete organism</tissue>
    </source>
</reference>
<dbReference type="EMBL" id="LRGB01001409">
    <property type="protein sequence ID" value="KZS12027.1"/>
    <property type="molecule type" value="Genomic_DNA"/>
</dbReference>
<keyword evidence="3" id="KW-1185">Reference proteome</keyword>